<proteinExistence type="predicted"/>
<dbReference type="Proteomes" id="UP000095454">
    <property type="component" value="Unassembled WGS sequence"/>
</dbReference>
<sequence>MPKENPTDQDIKQQPINAPRWDDTPPVRLIDWVFEVRQIALKEEGIDLKGHARRLEGKVPCLGKTNSYAEGSCCVMQWILPPPKTTCSD</sequence>
<reference evidence="2 3" key="1">
    <citation type="submission" date="2015-09" db="EMBL/GenBank/DDBJ databases">
        <authorList>
            <consortium name="Pathogen Informatics"/>
        </authorList>
    </citation>
    <scope>NUCLEOTIDE SEQUENCE [LARGE SCALE GENOMIC DNA]</scope>
    <source>
        <strain evidence="2 3">2789STDY5834902</strain>
    </source>
</reference>
<organism evidence="2 3">
    <name type="scientific">Collinsella aerofaciens</name>
    <dbReference type="NCBI Taxonomy" id="74426"/>
    <lineage>
        <taxon>Bacteria</taxon>
        <taxon>Bacillati</taxon>
        <taxon>Actinomycetota</taxon>
        <taxon>Coriobacteriia</taxon>
        <taxon>Coriobacteriales</taxon>
        <taxon>Coriobacteriaceae</taxon>
        <taxon>Collinsella</taxon>
    </lineage>
</organism>
<feature type="compositionally biased region" description="Basic and acidic residues" evidence="1">
    <location>
        <begin position="1"/>
        <end position="11"/>
    </location>
</feature>
<gene>
    <name evidence="2" type="ORF">ERS852514_01713</name>
</gene>
<accession>A0A174MEX4</accession>
<feature type="region of interest" description="Disordered" evidence="1">
    <location>
        <begin position="1"/>
        <end position="24"/>
    </location>
</feature>
<evidence type="ECO:0000313" key="3">
    <source>
        <dbReference type="Proteomes" id="UP000095454"/>
    </source>
</evidence>
<dbReference type="AlphaFoldDB" id="A0A174MEX4"/>
<evidence type="ECO:0000313" key="2">
    <source>
        <dbReference type="EMBL" id="CUP32465.1"/>
    </source>
</evidence>
<protein>
    <submittedName>
        <fullName evidence="2">Uncharacterized protein</fullName>
    </submittedName>
</protein>
<dbReference type="EMBL" id="CZAQ01000037">
    <property type="protein sequence ID" value="CUP32465.1"/>
    <property type="molecule type" value="Genomic_DNA"/>
</dbReference>
<name>A0A174MEX4_9ACTN</name>
<evidence type="ECO:0000256" key="1">
    <source>
        <dbReference type="SAM" id="MobiDB-lite"/>
    </source>
</evidence>